<name>A0ABV5NK04_9ACTN</name>
<dbReference type="EMBL" id="JBHMCF010000011">
    <property type="protein sequence ID" value="MFB9470341.1"/>
    <property type="molecule type" value="Genomic_DNA"/>
</dbReference>
<comment type="caution">
    <text evidence="2">The sequence shown here is derived from an EMBL/GenBank/DDBJ whole genome shotgun (WGS) entry which is preliminary data.</text>
</comment>
<keyword evidence="3" id="KW-1185">Reference proteome</keyword>
<dbReference type="InterPro" id="IPR051783">
    <property type="entry name" value="NAD(P)-dependent_oxidoreduct"/>
</dbReference>
<dbReference type="Proteomes" id="UP001589568">
    <property type="component" value="Unassembled WGS sequence"/>
</dbReference>
<proteinExistence type="predicted"/>
<protein>
    <submittedName>
        <fullName evidence="2">NAD-dependent epimerase/dehydratase family protein</fullName>
    </submittedName>
</protein>
<evidence type="ECO:0000259" key="1">
    <source>
        <dbReference type="Pfam" id="PF01370"/>
    </source>
</evidence>
<dbReference type="PANTHER" id="PTHR48079:SF6">
    <property type="entry name" value="NAD(P)-BINDING DOMAIN-CONTAINING PROTEIN-RELATED"/>
    <property type="match status" value="1"/>
</dbReference>
<gene>
    <name evidence="2" type="ORF">ACFFR3_12550</name>
</gene>
<accession>A0ABV5NK04</accession>
<feature type="domain" description="NAD-dependent epimerase/dehydratase" evidence="1">
    <location>
        <begin position="4"/>
        <end position="209"/>
    </location>
</feature>
<organism evidence="2 3">
    <name type="scientific">Nonomuraea salmonea</name>
    <dbReference type="NCBI Taxonomy" id="46181"/>
    <lineage>
        <taxon>Bacteria</taxon>
        <taxon>Bacillati</taxon>
        <taxon>Actinomycetota</taxon>
        <taxon>Actinomycetes</taxon>
        <taxon>Streptosporangiales</taxon>
        <taxon>Streptosporangiaceae</taxon>
        <taxon>Nonomuraea</taxon>
    </lineage>
</organism>
<dbReference type="RefSeq" id="WP_379483150.1">
    <property type="nucleotide sequence ID" value="NZ_JBHMCF010000011.1"/>
</dbReference>
<dbReference type="InterPro" id="IPR036291">
    <property type="entry name" value="NAD(P)-bd_dom_sf"/>
</dbReference>
<dbReference type="PANTHER" id="PTHR48079">
    <property type="entry name" value="PROTEIN YEEZ"/>
    <property type="match status" value="1"/>
</dbReference>
<evidence type="ECO:0000313" key="2">
    <source>
        <dbReference type="EMBL" id="MFB9470341.1"/>
    </source>
</evidence>
<dbReference type="SUPFAM" id="SSF51735">
    <property type="entry name" value="NAD(P)-binding Rossmann-fold domains"/>
    <property type="match status" value="1"/>
</dbReference>
<evidence type="ECO:0000313" key="3">
    <source>
        <dbReference type="Proteomes" id="UP001589568"/>
    </source>
</evidence>
<reference evidence="2 3" key="1">
    <citation type="submission" date="2024-09" db="EMBL/GenBank/DDBJ databases">
        <authorList>
            <person name="Sun Q."/>
            <person name="Mori K."/>
        </authorList>
    </citation>
    <scope>NUCLEOTIDE SEQUENCE [LARGE SCALE GENOMIC DNA]</scope>
    <source>
        <strain evidence="2 3">JCM 3324</strain>
    </source>
</reference>
<dbReference type="InterPro" id="IPR001509">
    <property type="entry name" value="Epimerase_deHydtase"/>
</dbReference>
<dbReference type="Gene3D" id="3.40.50.720">
    <property type="entry name" value="NAD(P)-binding Rossmann-like Domain"/>
    <property type="match status" value="1"/>
</dbReference>
<sequence length="323" mass="33614">MTRVLVTGATGFVGGHLVRAALARGHAVTALARPSARVVALRAQGVHVVEGDLVTGRGVKEAVRDAAVVVHLAAAVKARSAAELWAVNRDGTARLVEALAARRVPPRLVHCSSLAAAGPGGRGPVSAYGASKRAAEDAIRAHAHRVPSVILRPGIVHGPGEPALLPALLPLVRLGLVPRPGRAAGRYSMIHVTDLCAALLAATERGATVRHDDPLTGVYPLSDGIVHHWPGICAAVATALGRRTPTVLPIPLPVMTAIATLAELLGRTRHTVPALNRDKVREMRHPDWTCTYDAAARDLGFTPSLTFADGLRAALAPEGSDLP</sequence>
<dbReference type="Pfam" id="PF01370">
    <property type="entry name" value="Epimerase"/>
    <property type="match status" value="1"/>
</dbReference>